<organism evidence="1 2">
    <name type="scientific">Pelagibacter ubique</name>
    <dbReference type="NCBI Taxonomy" id="198252"/>
    <lineage>
        <taxon>Bacteria</taxon>
        <taxon>Pseudomonadati</taxon>
        <taxon>Pseudomonadota</taxon>
        <taxon>Alphaproteobacteria</taxon>
        <taxon>Candidatus Pelagibacterales</taxon>
        <taxon>Candidatus Pelagibacteraceae</taxon>
        <taxon>Candidatus Pelagibacter</taxon>
    </lineage>
</organism>
<name>A0ABX1T444_PELUQ</name>
<evidence type="ECO:0000313" key="2">
    <source>
        <dbReference type="Proteomes" id="UP001166004"/>
    </source>
</evidence>
<accession>A0ABX1T444</accession>
<gene>
    <name evidence="1" type="ORF">VP91_00006130</name>
</gene>
<comment type="caution">
    <text evidence="1">The sequence shown here is derived from an EMBL/GenBank/DDBJ whole genome shotgun (WGS) entry which is preliminary data.</text>
</comment>
<keyword evidence="2" id="KW-1185">Reference proteome</keyword>
<evidence type="ECO:0000313" key="1">
    <source>
        <dbReference type="EMBL" id="NMN67470.1"/>
    </source>
</evidence>
<dbReference type="EMBL" id="LANA01000001">
    <property type="protein sequence ID" value="NMN67470.1"/>
    <property type="molecule type" value="Genomic_DNA"/>
</dbReference>
<dbReference type="Proteomes" id="UP001166004">
    <property type="component" value="Unassembled WGS sequence"/>
</dbReference>
<protein>
    <submittedName>
        <fullName evidence="1">Uncharacterized protein</fullName>
    </submittedName>
</protein>
<proteinExistence type="predicted"/>
<sequence>MNKNFKYILEERLQYMLVWQRECLEYFEHQQISEKAKFKYYQERRIESLFFKIYFLPLIILKFLKKQKQKRRYLKGLTEIEVIKEELYKINNIKKIGGNNE</sequence>
<reference evidence="1 2" key="1">
    <citation type="submission" date="2019-07" db="EMBL/GenBank/DDBJ databases">
        <title>SAR11 Genome Evolution.</title>
        <authorList>
            <person name="Giovannoni S."/>
        </authorList>
    </citation>
    <scope>NUCLEOTIDE SEQUENCE [LARGE SCALE GENOMIC DNA]</scope>
    <source>
        <strain evidence="1 2">HTCC9565</strain>
    </source>
</reference>
<dbReference type="RefSeq" id="WP_169035964.1">
    <property type="nucleotide sequence ID" value="NZ_LANA01000001.1"/>
</dbReference>